<dbReference type="OrthoDB" id="10030095at2759"/>
<organism evidence="3 6">
    <name type="scientific">Didymodactylos carnosus</name>
    <dbReference type="NCBI Taxonomy" id="1234261"/>
    <lineage>
        <taxon>Eukaryota</taxon>
        <taxon>Metazoa</taxon>
        <taxon>Spiralia</taxon>
        <taxon>Gnathifera</taxon>
        <taxon>Rotifera</taxon>
        <taxon>Eurotatoria</taxon>
        <taxon>Bdelloidea</taxon>
        <taxon>Philodinida</taxon>
        <taxon>Philodinidae</taxon>
        <taxon>Didymodactylos</taxon>
    </lineage>
</organism>
<feature type="compositionally biased region" description="Polar residues" evidence="1">
    <location>
        <begin position="45"/>
        <end position="57"/>
    </location>
</feature>
<dbReference type="EMBL" id="CAJOBC010002056">
    <property type="protein sequence ID" value="CAF3713136.1"/>
    <property type="molecule type" value="Genomic_DNA"/>
</dbReference>
<evidence type="ECO:0000313" key="6">
    <source>
        <dbReference type="Proteomes" id="UP000663829"/>
    </source>
</evidence>
<name>A0A814C6H3_9BILA</name>
<dbReference type="Proteomes" id="UP000677228">
    <property type="component" value="Unassembled WGS sequence"/>
</dbReference>
<comment type="caution">
    <text evidence="3">The sequence shown here is derived from an EMBL/GenBank/DDBJ whole genome shotgun (WGS) entry which is preliminary data.</text>
</comment>
<evidence type="ECO:0000313" key="3">
    <source>
        <dbReference type="EMBL" id="CAF0935886.1"/>
    </source>
</evidence>
<dbReference type="Proteomes" id="UP000682733">
    <property type="component" value="Unassembled WGS sequence"/>
</dbReference>
<dbReference type="Proteomes" id="UP000681722">
    <property type="component" value="Unassembled WGS sequence"/>
</dbReference>
<reference evidence="3" key="1">
    <citation type="submission" date="2021-02" db="EMBL/GenBank/DDBJ databases">
        <authorList>
            <person name="Nowell W R."/>
        </authorList>
    </citation>
    <scope>NUCLEOTIDE SEQUENCE</scope>
</reference>
<protein>
    <submittedName>
        <fullName evidence="3">Uncharacterized protein</fullName>
    </submittedName>
</protein>
<sequence>MFSQYGIKFPTRTTKLEIKLLNEKVIEQKRIKDAAVVVKKPLTPKISQNHKQETPTTTKKRPSRASRKFTEEDMRIISMLPCSKEFSQFHKEAYVDVVKDSSKQNYLRQLALQTTKCYHLRNQFKNLKTEHLNMDQIKQYYHARLDEYRDFKKVDLQKKLDTYRKQVKINIGKWLKQNSKKSAKTAELDNQQ</sequence>
<evidence type="ECO:0000313" key="2">
    <source>
        <dbReference type="EMBL" id="CAF0895734.1"/>
    </source>
</evidence>
<feature type="region of interest" description="Disordered" evidence="1">
    <location>
        <begin position="42"/>
        <end position="68"/>
    </location>
</feature>
<evidence type="ECO:0000256" key="1">
    <source>
        <dbReference type="SAM" id="MobiDB-lite"/>
    </source>
</evidence>
<dbReference type="Proteomes" id="UP000663829">
    <property type="component" value="Unassembled WGS sequence"/>
</dbReference>
<dbReference type="EMBL" id="CAJNOK010003298">
    <property type="protein sequence ID" value="CAF0895734.1"/>
    <property type="molecule type" value="Genomic_DNA"/>
</dbReference>
<evidence type="ECO:0000313" key="4">
    <source>
        <dbReference type="EMBL" id="CAF3677273.1"/>
    </source>
</evidence>
<proteinExistence type="predicted"/>
<feature type="compositionally biased region" description="Basic residues" evidence="1">
    <location>
        <begin position="58"/>
        <end position="67"/>
    </location>
</feature>
<dbReference type="EMBL" id="CAJNOQ010002056">
    <property type="protein sequence ID" value="CAF0935886.1"/>
    <property type="molecule type" value="Genomic_DNA"/>
</dbReference>
<evidence type="ECO:0000313" key="5">
    <source>
        <dbReference type="EMBL" id="CAF3713136.1"/>
    </source>
</evidence>
<dbReference type="AlphaFoldDB" id="A0A814C6H3"/>
<keyword evidence="6" id="KW-1185">Reference proteome</keyword>
<accession>A0A814C6H3</accession>
<gene>
    <name evidence="3" type="ORF">GPM918_LOCUS10438</name>
    <name evidence="2" type="ORF">OVA965_LOCUS9360</name>
    <name evidence="5" type="ORF">SRO942_LOCUS10439</name>
    <name evidence="4" type="ORF">TMI583_LOCUS9356</name>
</gene>
<dbReference type="EMBL" id="CAJOBA010003299">
    <property type="protein sequence ID" value="CAF3677273.1"/>
    <property type="molecule type" value="Genomic_DNA"/>
</dbReference>